<protein>
    <recommendedName>
        <fullName evidence="1">Pyridoxamine 5'-phosphate oxidase N-terminal domain-containing protein</fullName>
    </recommendedName>
</protein>
<keyword evidence="3" id="KW-1185">Reference proteome</keyword>
<feature type="domain" description="Pyridoxamine 5'-phosphate oxidase N-terminal" evidence="1">
    <location>
        <begin position="5"/>
        <end position="99"/>
    </location>
</feature>
<sequence length="148" mass="16917">MSASEQKIKEYLRANQRIILATTDGEGSPDVRILGGYGMEEYTVYFSTTKNSSKNNQLNENKNTAVLFQHDNQYISRYFNVTLYGVAVLLDKNSEYEKGKDIIVNKNPNIKITKETHNIYKIIPQKLKVLDFGEPTAEDRVTILSFTN</sequence>
<reference evidence="2 3" key="1">
    <citation type="submission" date="2020-08" db="EMBL/GenBank/DDBJ databases">
        <title>Draft genome sequencing of an Anaerocolumna strain isolated from anoxic soil subjected to BSD treatment.</title>
        <authorList>
            <person name="Uek A."/>
            <person name="Tonouchi A."/>
        </authorList>
    </citation>
    <scope>NUCLEOTIDE SEQUENCE [LARGE SCALE GENOMIC DNA]</scope>
    <source>
        <strain evidence="2 3">CTTW</strain>
    </source>
</reference>
<organism evidence="2 3">
    <name type="scientific">Anaerocolumna chitinilytica</name>
    <dbReference type="NCBI Taxonomy" id="1727145"/>
    <lineage>
        <taxon>Bacteria</taxon>
        <taxon>Bacillati</taxon>
        <taxon>Bacillota</taxon>
        <taxon>Clostridia</taxon>
        <taxon>Lachnospirales</taxon>
        <taxon>Lachnospiraceae</taxon>
        <taxon>Anaerocolumna</taxon>
    </lineage>
</organism>
<dbReference type="InterPro" id="IPR012349">
    <property type="entry name" value="Split_barrel_FMN-bd"/>
</dbReference>
<gene>
    <name evidence="2" type="ORF">bsdcttw_28130</name>
</gene>
<dbReference type="AlphaFoldDB" id="A0A7I8DN93"/>
<dbReference type="RefSeq" id="WP_207726411.1">
    <property type="nucleotide sequence ID" value="NZ_AP023368.1"/>
</dbReference>
<accession>A0A7I8DN93</accession>
<proteinExistence type="predicted"/>
<dbReference type="EMBL" id="AP023368">
    <property type="protein sequence ID" value="BCJ99772.1"/>
    <property type="molecule type" value="Genomic_DNA"/>
</dbReference>
<dbReference type="KEGG" id="acht:bsdcttw_28130"/>
<reference evidence="2 3" key="2">
    <citation type="submission" date="2020-08" db="EMBL/GenBank/DDBJ databases">
        <authorList>
            <person name="Ueki A."/>
            <person name="Tonouchi A."/>
        </authorList>
    </citation>
    <scope>NUCLEOTIDE SEQUENCE [LARGE SCALE GENOMIC DNA]</scope>
    <source>
        <strain evidence="2 3">CTTW</strain>
    </source>
</reference>
<dbReference type="Pfam" id="PF01243">
    <property type="entry name" value="PNPOx_N"/>
    <property type="match status" value="1"/>
</dbReference>
<dbReference type="SUPFAM" id="SSF50475">
    <property type="entry name" value="FMN-binding split barrel"/>
    <property type="match status" value="1"/>
</dbReference>
<evidence type="ECO:0000259" key="1">
    <source>
        <dbReference type="Pfam" id="PF01243"/>
    </source>
</evidence>
<evidence type="ECO:0000313" key="3">
    <source>
        <dbReference type="Proteomes" id="UP000515703"/>
    </source>
</evidence>
<evidence type="ECO:0000313" key="2">
    <source>
        <dbReference type="EMBL" id="BCJ99772.1"/>
    </source>
</evidence>
<dbReference type="InterPro" id="IPR011576">
    <property type="entry name" value="Pyridox_Oxase_N"/>
</dbReference>
<name>A0A7I8DN93_9FIRM</name>
<dbReference type="Gene3D" id="2.30.110.10">
    <property type="entry name" value="Electron Transport, Fmn-binding Protein, Chain A"/>
    <property type="match status" value="1"/>
</dbReference>
<dbReference type="Proteomes" id="UP000515703">
    <property type="component" value="Chromosome"/>
</dbReference>